<dbReference type="EMBL" id="SPQQ01000004">
    <property type="protein sequence ID" value="TGE37831.1"/>
    <property type="molecule type" value="Genomic_DNA"/>
</dbReference>
<gene>
    <name evidence="4" type="ORF">E4K67_14090</name>
</gene>
<dbReference type="InterPro" id="IPR013545">
    <property type="entry name" value="T2SS_protein-GspG_C"/>
</dbReference>
<proteinExistence type="predicted"/>
<keyword evidence="2" id="KW-1133">Transmembrane helix</keyword>
<dbReference type="GO" id="GO:0015627">
    <property type="term" value="C:type II protein secretion system complex"/>
    <property type="evidence" value="ECO:0007669"/>
    <property type="project" value="InterPro"/>
</dbReference>
<accession>A0A4Z0R423</accession>
<dbReference type="PRINTS" id="PR00813">
    <property type="entry name" value="BCTERIALGSPG"/>
</dbReference>
<feature type="transmembrane region" description="Helical" evidence="2">
    <location>
        <begin position="21"/>
        <end position="42"/>
    </location>
</feature>
<dbReference type="InterPro" id="IPR045584">
    <property type="entry name" value="Pilin-like"/>
</dbReference>
<protein>
    <submittedName>
        <fullName evidence="4">Prepilin-type cleavage/methylation domain-containing protein</fullName>
    </submittedName>
</protein>
<dbReference type="SUPFAM" id="SSF54523">
    <property type="entry name" value="Pili subunits"/>
    <property type="match status" value="1"/>
</dbReference>
<dbReference type="GO" id="GO:0015628">
    <property type="term" value="P:protein secretion by the type II secretion system"/>
    <property type="evidence" value="ECO:0007669"/>
    <property type="project" value="InterPro"/>
</dbReference>
<evidence type="ECO:0000256" key="1">
    <source>
        <dbReference type="ARBA" id="ARBA00022481"/>
    </source>
</evidence>
<organism evidence="4 5">
    <name type="scientific">Desulfosporosinus fructosivorans</name>
    <dbReference type="NCBI Taxonomy" id="2018669"/>
    <lineage>
        <taxon>Bacteria</taxon>
        <taxon>Bacillati</taxon>
        <taxon>Bacillota</taxon>
        <taxon>Clostridia</taxon>
        <taxon>Eubacteriales</taxon>
        <taxon>Desulfitobacteriaceae</taxon>
        <taxon>Desulfosporosinus</taxon>
    </lineage>
</organism>
<dbReference type="Proteomes" id="UP000298460">
    <property type="component" value="Unassembled WGS sequence"/>
</dbReference>
<dbReference type="Gene3D" id="3.30.700.10">
    <property type="entry name" value="Glycoprotein, Type 4 Pilin"/>
    <property type="match status" value="1"/>
</dbReference>
<dbReference type="Pfam" id="PF08334">
    <property type="entry name" value="T2SSG"/>
    <property type="match status" value="1"/>
</dbReference>
<dbReference type="InterPro" id="IPR000983">
    <property type="entry name" value="Bac_GSPG_pilin"/>
</dbReference>
<comment type="caution">
    <text evidence="4">The sequence shown here is derived from an EMBL/GenBank/DDBJ whole genome shotgun (WGS) entry which is preliminary data.</text>
</comment>
<dbReference type="AlphaFoldDB" id="A0A4Z0R423"/>
<reference evidence="4 5" key="1">
    <citation type="submission" date="2019-03" db="EMBL/GenBank/DDBJ databases">
        <title>Draft Genome Sequence of Desulfosporosinus fructosivorans Strain 63.6F, Isolated from Marine Sediment in the Baltic Sea.</title>
        <authorList>
            <person name="Hausmann B."/>
            <person name="Vandieken V."/>
            <person name="Pjevac P."/>
            <person name="Schreck K."/>
            <person name="Herbold C.W."/>
            <person name="Loy A."/>
        </authorList>
    </citation>
    <scope>NUCLEOTIDE SEQUENCE [LARGE SCALE GENOMIC DNA]</scope>
    <source>
        <strain evidence="4 5">63.6F</strain>
    </source>
</reference>
<evidence type="ECO:0000256" key="2">
    <source>
        <dbReference type="SAM" id="Phobius"/>
    </source>
</evidence>
<feature type="domain" description="Type II secretion system protein GspG C-terminal" evidence="3">
    <location>
        <begin position="63"/>
        <end position="117"/>
    </location>
</feature>
<sequence>MVVKIIVSTDKRAVKEENGDFGFILWEILIVVFLMGIILTLATPHFGSATNQVWIRIDSANRARIEGAVQLYRIDVGVYPLSVTDLVRAPNGMSEWAGPYLDEIPINPFDNAQVYQIGTMGQVK</sequence>
<keyword evidence="1" id="KW-0488">Methylation</keyword>
<evidence type="ECO:0000259" key="3">
    <source>
        <dbReference type="Pfam" id="PF08334"/>
    </source>
</evidence>
<keyword evidence="2" id="KW-0472">Membrane</keyword>
<keyword evidence="2" id="KW-0812">Transmembrane</keyword>
<name>A0A4Z0R423_9FIRM</name>
<evidence type="ECO:0000313" key="4">
    <source>
        <dbReference type="EMBL" id="TGE37831.1"/>
    </source>
</evidence>
<keyword evidence="5" id="KW-1185">Reference proteome</keyword>
<evidence type="ECO:0000313" key="5">
    <source>
        <dbReference type="Proteomes" id="UP000298460"/>
    </source>
</evidence>
<dbReference type="OrthoDB" id="1798043at2"/>